<reference evidence="2 3" key="1">
    <citation type="journal article" date="2013" name="Int. J. Syst. Evol. Microbiol.">
        <title>Marinoscillum luteum sp. nov., isolated from marine sediment.</title>
        <authorList>
            <person name="Cha I.T."/>
            <person name="Park S.J."/>
            <person name="Kim S.J."/>
            <person name="Kim J.G."/>
            <person name="Jung M.Y."/>
            <person name="Shin K.S."/>
            <person name="Kwon K.K."/>
            <person name="Yang S.H."/>
            <person name="Seo Y.S."/>
            <person name="Rhee S.K."/>
        </authorList>
    </citation>
    <scope>NUCLEOTIDE SEQUENCE [LARGE SCALE GENOMIC DNA]</scope>
    <source>
        <strain evidence="2 3">KCTC 23939</strain>
    </source>
</reference>
<dbReference type="Gene3D" id="2.60.40.10">
    <property type="entry name" value="Immunoglobulins"/>
    <property type="match status" value="1"/>
</dbReference>
<feature type="domain" description="Secretion system C-terminal sorting" evidence="1">
    <location>
        <begin position="505"/>
        <end position="572"/>
    </location>
</feature>
<evidence type="ECO:0000259" key="1">
    <source>
        <dbReference type="Pfam" id="PF18962"/>
    </source>
</evidence>
<gene>
    <name evidence="2" type="ORF">ACHKAR_19330</name>
</gene>
<protein>
    <submittedName>
        <fullName evidence="2">T9SS type A sorting domain-containing protein</fullName>
    </submittedName>
</protein>
<dbReference type="InterPro" id="IPR013783">
    <property type="entry name" value="Ig-like_fold"/>
</dbReference>
<name>A0ABW7NDD8_9BACT</name>
<accession>A0ABW7NDD8</accession>
<evidence type="ECO:0000313" key="3">
    <source>
        <dbReference type="Proteomes" id="UP001610063"/>
    </source>
</evidence>
<dbReference type="NCBIfam" id="TIGR04183">
    <property type="entry name" value="Por_Secre_tail"/>
    <property type="match status" value="1"/>
</dbReference>
<dbReference type="Proteomes" id="UP001610063">
    <property type="component" value="Unassembled WGS sequence"/>
</dbReference>
<dbReference type="InterPro" id="IPR026444">
    <property type="entry name" value="Secre_tail"/>
</dbReference>
<dbReference type="EMBL" id="JBIPKE010000020">
    <property type="protein sequence ID" value="MFH6985613.1"/>
    <property type="molecule type" value="Genomic_DNA"/>
</dbReference>
<dbReference type="SUPFAM" id="SSF56988">
    <property type="entry name" value="Anthrax protective antigen"/>
    <property type="match status" value="1"/>
</dbReference>
<organism evidence="2 3">
    <name type="scientific">Marinoscillum luteum</name>
    <dbReference type="NCBI Taxonomy" id="861051"/>
    <lineage>
        <taxon>Bacteria</taxon>
        <taxon>Pseudomonadati</taxon>
        <taxon>Bacteroidota</taxon>
        <taxon>Cytophagia</taxon>
        <taxon>Cytophagales</taxon>
        <taxon>Reichenbachiellaceae</taxon>
        <taxon>Marinoscillum</taxon>
    </lineage>
</organism>
<evidence type="ECO:0000313" key="2">
    <source>
        <dbReference type="EMBL" id="MFH6985613.1"/>
    </source>
</evidence>
<dbReference type="RefSeq" id="WP_159581465.1">
    <property type="nucleotide sequence ID" value="NZ_JBIPKE010000020.1"/>
</dbReference>
<comment type="caution">
    <text evidence="2">The sequence shown here is derived from an EMBL/GenBank/DDBJ whole genome shotgun (WGS) entry which is preliminary data.</text>
</comment>
<proteinExistence type="predicted"/>
<keyword evidence="3" id="KW-1185">Reference proteome</keyword>
<sequence length="574" mass="62698">MISFITIGQGAAQCFGTGNETDYGAGSWIGYIYEGANNYTTNYRGRVSATENFDTDFCGGPACTITTNTCTLTAENFSARFRMTQTYAEGIYGITIGGDDGVRLSIDGGATYVLQDFGYHAYQTVYTEVRLSGTYNLVFDYFEGGGDNRASIQITYIGTETGGQIGSDQDICVSGTGDPDAFTSNIAALYASGATPNYQWEVSPDGGSWSDVAGATAETYDIPAGYTGLNYYRRSAESGGVTVYSNTLTVQLTSRSGDDTAVGSGSWIGHVYDGVNNFGNNYKGDIYESEIFDESFGGDNVTSSTSGCDYQTETFTVRFEMLQTFEHGLYDFQIGGDDGVRLSVDGGSTWVIDDYSNHGYRTADAFNVEMNGSHHLVLDYYEAGGGNRVTFSYTQQTLLPVTYLFLKAENEGFSNVIRWATATEIDNDFFEVQKTADGESWEVIGEVSGHGTCKEVTNYEFTDSNVSPGVSVYYRLKQVDFDGQEEYSSLVRVGLAYTEISSLSIYPNPAVDQVNIHWPGFILKEVKIFNLAGVLVRSSNEMQIGLDGLEPGYYLIRVTDPEHEETSGRLIIRQ</sequence>
<dbReference type="Pfam" id="PF18962">
    <property type="entry name" value="Por_Secre_tail"/>
    <property type="match status" value="1"/>
</dbReference>